<feature type="binding site" evidence="6">
    <location>
        <begin position="237"/>
        <end position="244"/>
    </location>
    <ligand>
        <name>ATP</name>
        <dbReference type="ChEBI" id="CHEBI:30616"/>
    </ligand>
</feature>
<dbReference type="PROSITE" id="PS51198">
    <property type="entry name" value="UVRD_HELICASE_ATP_BIND"/>
    <property type="match status" value="1"/>
</dbReference>
<evidence type="ECO:0000256" key="4">
    <source>
        <dbReference type="ARBA" id="ARBA00022840"/>
    </source>
</evidence>
<dbReference type="InterPro" id="IPR014016">
    <property type="entry name" value="UvrD-like_ATP-bd"/>
</dbReference>
<gene>
    <name evidence="8" type="ORF">VSS37_01745</name>
</gene>
<keyword evidence="9" id="KW-1185">Reference proteome</keyword>
<dbReference type="RefSeq" id="WP_324692889.1">
    <property type="nucleotide sequence ID" value="NZ_JAYMYJ010000013.1"/>
</dbReference>
<evidence type="ECO:0000313" key="9">
    <source>
        <dbReference type="Proteomes" id="UP001308005"/>
    </source>
</evidence>
<evidence type="ECO:0000313" key="8">
    <source>
        <dbReference type="EMBL" id="MEB4589692.1"/>
    </source>
</evidence>
<dbReference type="SUPFAM" id="SSF52540">
    <property type="entry name" value="P-loop containing nucleoside triphosphate hydrolases"/>
    <property type="match status" value="1"/>
</dbReference>
<dbReference type="PANTHER" id="PTHR11070:SF2">
    <property type="entry name" value="ATP-DEPENDENT DNA HELICASE SRS2"/>
    <property type="match status" value="1"/>
</dbReference>
<comment type="caution">
    <text evidence="8">The sequence shown here is derived from an EMBL/GenBank/DDBJ whole genome shotgun (WGS) entry which is preliminary data.</text>
</comment>
<evidence type="ECO:0000259" key="7">
    <source>
        <dbReference type="PROSITE" id="PS51198"/>
    </source>
</evidence>
<feature type="domain" description="UvrD-like helicase ATP-binding" evidence="7">
    <location>
        <begin position="216"/>
        <end position="552"/>
    </location>
</feature>
<sequence length="750" mass="85683">MTTVVIDRNFLSDFDVALINEDWFEDFEIPLNDKINRIDINNVIYFLSNDSDEKTGYLVIKADIFKNFVNRTRAFERIVRAALRHFYRNISIPIGWQPYYFGRILSIYATSNKKKSARIYIDQKPSENSNNIYVFEITEKPEEINKVYHSIDMESYNLAISHIVDAALCAIERTEKKQSNIKSTELPSVGGFGILLNQQDFNFSEPGLLEDWLQYRLNENQLKFVTREVNQPIRLRGAAGTGKTRAMAVKCLNDLYRDSLNGGDKSFAFITHSSALSQELMVDIFSGLDPDKKWSRLIDSSNKNKLWIGTLYDLAQEHLNYAQKGLSPISTDGREGRLYQRIVIEESVNKIKSDPRIAITLLEKCPNILSVIQDKDSIGYNNFINDLMSEFTGVLEAENIRKGNPNAEKYLKASRSSWQAELPTLEHRKLALEIYDVYCGILKSQKFMSLDQMIADYGTYLYSHEWGQLREFKGFDYIYIDEYHYFNSHESMLLHNLFKTRSNFDGRWPLIMAYDLKQNVSGSGLSGGIARFKNPGVGESIQMELSQNYRATPEIINFLMDVDSFFPALDLEGEYSTYDSTSEIKSGLAPSVTIFDSDIDLVENVFQNGIAAARELGSSKKVAILCLNEGIFDKYAQLAIVEKLKFVTIKTRDDLKATRYTRTRCVFSMPEYVAGLQFDTIFLIHADDVDFNTQHITPVMQREYISRFYLGASRASKTLVVASSLERGGPNEIIQLALKNGSILSRVNRG</sequence>
<evidence type="ECO:0000256" key="2">
    <source>
        <dbReference type="ARBA" id="ARBA00022801"/>
    </source>
</evidence>
<name>A0ABU6CS65_9GAMM</name>
<dbReference type="Proteomes" id="UP001308005">
    <property type="component" value="Unassembled WGS sequence"/>
</dbReference>
<organism evidence="8 9">
    <name type="scientific">Candidatus Thiothrix phosphatis</name>
    <dbReference type="NCBI Taxonomy" id="3112415"/>
    <lineage>
        <taxon>Bacteria</taxon>
        <taxon>Pseudomonadati</taxon>
        <taxon>Pseudomonadota</taxon>
        <taxon>Gammaproteobacteria</taxon>
        <taxon>Thiotrichales</taxon>
        <taxon>Thiotrichaceae</taxon>
        <taxon>Thiothrix</taxon>
    </lineage>
</organism>
<keyword evidence="2 6" id="KW-0378">Hydrolase</keyword>
<accession>A0ABU6CS65</accession>
<dbReference type="Gene3D" id="3.40.50.300">
    <property type="entry name" value="P-loop containing nucleotide triphosphate hydrolases"/>
    <property type="match status" value="2"/>
</dbReference>
<evidence type="ECO:0000256" key="5">
    <source>
        <dbReference type="ARBA" id="ARBA00034923"/>
    </source>
</evidence>
<proteinExistence type="predicted"/>
<dbReference type="InterPro" id="IPR000212">
    <property type="entry name" value="DNA_helicase_UvrD/REP"/>
</dbReference>
<evidence type="ECO:0000256" key="1">
    <source>
        <dbReference type="ARBA" id="ARBA00022741"/>
    </source>
</evidence>
<dbReference type="PANTHER" id="PTHR11070">
    <property type="entry name" value="UVRD / RECB / PCRA DNA HELICASE FAMILY MEMBER"/>
    <property type="match status" value="1"/>
</dbReference>
<reference evidence="8 9" key="2">
    <citation type="submission" date="2024-01" db="EMBL/GenBank/DDBJ databases">
        <authorList>
            <person name="Xie X."/>
        </authorList>
    </citation>
    <scope>NUCLEOTIDE SEQUENCE [LARGE SCALE GENOMIC DNA]</scope>
    <source>
        <strain evidence="8">SCUT-1</strain>
    </source>
</reference>
<keyword evidence="3 6" id="KW-0347">Helicase</keyword>
<keyword evidence="4 6" id="KW-0067">ATP-binding</keyword>
<keyword evidence="1 6" id="KW-0547">Nucleotide-binding</keyword>
<reference evidence="9" key="1">
    <citation type="submission" date="2023-07" db="EMBL/GenBank/DDBJ databases">
        <title>The carbon used by Thiothrix.</title>
        <authorList>
            <person name="Chen L."/>
        </authorList>
    </citation>
    <scope>NUCLEOTIDE SEQUENCE [LARGE SCALE GENOMIC DNA]</scope>
</reference>
<evidence type="ECO:0000256" key="6">
    <source>
        <dbReference type="PROSITE-ProRule" id="PRU00560"/>
    </source>
</evidence>
<dbReference type="InterPro" id="IPR027417">
    <property type="entry name" value="P-loop_NTPase"/>
</dbReference>
<dbReference type="Pfam" id="PF00580">
    <property type="entry name" value="UvrD-helicase"/>
    <property type="match status" value="1"/>
</dbReference>
<dbReference type="EMBL" id="JAYMYJ010000013">
    <property type="protein sequence ID" value="MEB4589692.1"/>
    <property type="molecule type" value="Genomic_DNA"/>
</dbReference>
<protein>
    <recommendedName>
        <fullName evidence="5">DNA 3'-5' helicase II</fullName>
    </recommendedName>
</protein>
<evidence type="ECO:0000256" key="3">
    <source>
        <dbReference type="ARBA" id="ARBA00022806"/>
    </source>
</evidence>